<evidence type="ECO:0000256" key="2">
    <source>
        <dbReference type="SAM" id="Phobius"/>
    </source>
</evidence>
<evidence type="ECO:0000313" key="4">
    <source>
        <dbReference type="Proteomes" id="UP001152803"/>
    </source>
</evidence>
<name>A0A9Q1DR15_CONCO</name>
<protein>
    <recommendedName>
        <fullName evidence="5">Transmembrane protein 44</fullName>
    </recommendedName>
</protein>
<feature type="region of interest" description="Disordered" evidence="1">
    <location>
        <begin position="152"/>
        <end position="195"/>
    </location>
</feature>
<feature type="transmembrane region" description="Helical" evidence="2">
    <location>
        <begin position="12"/>
        <end position="33"/>
    </location>
</feature>
<feature type="compositionally biased region" description="Low complexity" evidence="1">
    <location>
        <begin position="265"/>
        <end position="274"/>
    </location>
</feature>
<feature type="region of interest" description="Disordered" evidence="1">
    <location>
        <begin position="317"/>
        <end position="346"/>
    </location>
</feature>
<keyword evidence="2" id="KW-1133">Transmembrane helix</keyword>
<dbReference type="PANTHER" id="PTHR16201">
    <property type="entry name" value="SEVEN TRANSMEMBRANE PROTEIN 1-RELATED"/>
    <property type="match status" value="1"/>
</dbReference>
<dbReference type="InterPro" id="IPR051415">
    <property type="entry name" value="LAAT-1"/>
</dbReference>
<dbReference type="Proteomes" id="UP001152803">
    <property type="component" value="Unassembled WGS sequence"/>
</dbReference>
<keyword evidence="4" id="KW-1185">Reference proteome</keyword>
<feature type="region of interest" description="Disordered" evidence="1">
    <location>
        <begin position="246"/>
        <end position="277"/>
    </location>
</feature>
<dbReference type="AlphaFoldDB" id="A0A9Q1DR15"/>
<keyword evidence="2" id="KW-0472">Membrane</keyword>
<comment type="caution">
    <text evidence="3">The sequence shown here is derived from an EMBL/GenBank/DDBJ whole genome shotgun (WGS) entry which is preliminary data.</text>
</comment>
<gene>
    <name evidence="3" type="ORF">COCON_G00058570</name>
</gene>
<feature type="transmembrane region" description="Helical" evidence="2">
    <location>
        <begin position="57"/>
        <end position="77"/>
    </location>
</feature>
<accession>A0A9Q1DR15</accession>
<evidence type="ECO:0000256" key="1">
    <source>
        <dbReference type="SAM" id="MobiDB-lite"/>
    </source>
</evidence>
<feature type="transmembrane region" description="Helical" evidence="2">
    <location>
        <begin position="89"/>
        <end position="112"/>
    </location>
</feature>
<sequence>MIKILKKRRRQNIFALSLPLVLGAGIFACHGLYHRQGDSAPVRRRLLSLDLQDSSEILGYALGLLAFVIGWTSRFPSLTKAHQERMTSAVYVLFGTLCVLANGLYGSAILVYDARPQSALRALPWLLASLGCAAFDVVILGLCCFRKIQGQGTPQPCDPTDTQSLLGSSPLNPPSTKHPLRQISQKISSKKKSFLDSKNKSIQMLRLKGSPKKSGEIGHYLDINIHPVQPVPKVFLKQVKISREGLAGGLPQRRTGKEEEEQESSSDSSSASSSLNPDLEWDFEEANAHWNKVQKKLKKTEVFPLRDWKVHFGIKPSSQTKCDSVQRVGRVEKRSGVTAGDQQVNE</sequence>
<dbReference type="EMBL" id="JAFJMO010000004">
    <property type="protein sequence ID" value="KAJ8278791.1"/>
    <property type="molecule type" value="Genomic_DNA"/>
</dbReference>
<proteinExistence type="predicted"/>
<dbReference type="GO" id="GO:0016020">
    <property type="term" value="C:membrane"/>
    <property type="evidence" value="ECO:0007669"/>
    <property type="project" value="TreeGrafter"/>
</dbReference>
<evidence type="ECO:0000313" key="3">
    <source>
        <dbReference type="EMBL" id="KAJ8278791.1"/>
    </source>
</evidence>
<feature type="transmembrane region" description="Helical" evidence="2">
    <location>
        <begin position="124"/>
        <end position="145"/>
    </location>
</feature>
<dbReference type="PROSITE" id="PS51257">
    <property type="entry name" value="PROKAR_LIPOPROTEIN"/>
    <property type="match status" value="1"/>
</dbReference>
<organism evidence="3 4">
    <name type="scientific">Conger conger</name>
    <name type="common">Conger eel</name>
    <name type="synonym">Muraena conger</name>
    <dbReference type="NCBI Taxonomy" id="82655"/>
    <lineage>
        <taxon>Eukaryota</taxon>
        <taxon>Metazoa</taxon>
        <taxon>Chordata</taxon>
        <taxon>Craniata</taxon>
        <taxon>Vertebrata</taxon>
        <taxon>Euteleostomi</taxon>
        <taxon>Actinopterygii</taxon>
        <taxon>Neopterygii</taxon>
        <taxon>Teleostei</taxon>
        <taxon>Anguilliformes</taxon>
        <taxon>Congridae</taxon>
        <taxon>Conger</taxon>
    </lineage>
</organism>
<reference evidence="3" key="1">
    <citation type="journal article" date="2023" name="Science">
        <title>Genome structures resolve the early diversification of teleost fishes.</title>
        <authorList>
            <person name="Parey E."/>
            <person name="Louis A."/>
            <person name="Montfort J."/>
            <person name="Bouchez O."/>
            <person name="Roques C."/>
            <person name="Iampietro C."/>
            <person name="Lluch J."/>
            <person name="Castinel A."/>
            <person name="Donnadieu C."/>
            <person name="Desvignes T."/>
            <person name="Floi Bucao C."/>
            <person name="Jouanno E."/>
            <person name="Wen M."/>
            <person name="Mejri S."/>
            <person name="Dirks R."/>
            <person name="Jansen H."/>
            <person name="Henkel C."/>
            <person name="Chen W.J."/>
            <person name="Zahm M."/>
            <person name="Cabau C."/>
            <person name="Klopp C."/>
            <person name="Thompson A.W."/>
            <person name="Robinson-Rechavi M."/>
            <person name="Braasch I."/>
            <person name="Lecointre G."/>
            <person name="Bobe J."/>
            <person name="Postlethwait J.H."/>
            <person name="Berthelot C."/>
            <person name="Roest Crollius H."/>
            <person name="Guiguen Y."/>
        </authorList>
    </citation>
    <scope>NUCLEOTIDE SEQUENCE</scope>
    <source>
        <strain evidence="3">Concon-B</strain>
    </source>
</reference>
<keyword evidence="2" id="KW-0812">Transmembrane</keyword>
<dbReference type="GO" id="GO:0015174">
    <property type="term" value="F:basic amino acid transmembrane transporter activity"/>
    <property type="evidence" value="ECO:0007669"/>
    <property type="project" value="TreeGrafter"/>
</dbReference>
<evidence type="ECO:0008006" key="5">
    <source>
        <dbReference type="Google" id="ProtNLM"/>
    </source>
</evidence>
<dbReference type="PANTHER" id="PTHR16201:SF53">
    <property type="entry name" value="TRANSMEMBRANE PROTEIN 44"/>
    <property type="match status" value="1"/>
</dbReference>
<dbReference type="OrthoDB" id="8048523at2759"/>